<name>A0A8E2E1Z9_9PEZI</name>
<gene>
    <name evidence="5" type="ORF">K432DRAFT_385840</name>
</gene>
<dbReference type="FunFam" id="3.30.830.10:FF:000036">
    <property type="entry name" value="Putative zinc metalloprotease"/>
    <property type="match status" value="1"/>
</dbReference>
<feature type="chain" id="PRO_5034985104" description="Zinc metalloprotease" evidence="2">
    <location>
        <begin position="17"/>
        <end position="1095"/>
    </location>
</feature>
<dbReference type="InterPro" id="IPR007863">
    <property type="entry name" value="Peptidase_M16_C"/>
</dbReference>
<dbReference type="EMBL" id="KV745262">
    <property type="protein sequence ID" value="OCK75916.1"/>
    <property type="molecule type" value="Genomic_DNA"/>
</dbReference>
<keyword evidence="6" id="KW-1185">Reference proteome</keyword>
<feature type="domain" description="Peptidase M16 N-terminal" evidence="3">
    <location>
        <begin position="97"/>
        <end position="178"/>
    </location>
</feature>
<evidence type="ECO:0000259" key="4">
    <source>
        <dbReference type="Pfam" id="PF05193"/>
    </source>
</evidence>
<dbReference type="Pfam" id="PF05193">
    <property type="entry name" value="Peptidase_M16_C"/>
    <property type="match status" value="1"/>
</dbReference>
<dbReference type="OrthoDB" id="4953at2759"/>
<dbReference type="InterPro" id="IPR011765">
    <property type="entry name" value="Pept_M16_N"/>
</dbReference>
<reference evidence="5 6" key="1">
    <citation type="journal article" date="2016" name="Nat. Commun.">
        <title>Ectomycorrhizal ecology is imprinted in the genome of the dominant symbiotic fungus Cenococcum geophilum.</title>
        <authorList>
            <consortium name="DOE Joint Genome Institute"/>
            <person name="Peter M."/>
            <person name="Kohler A."/>
            <person name="Ohm R.A."/>
            <person name="Kuo A."/>
            <person name="Krutzmann J."/>
            <person name="Morin E."/>
            <person name="Arend M."/>
            <person name="Barry K.W."/>
            <person name="Binder M."/>
            <person name="Choi C."/>
            <person name="Clum A."/>
            <person name="Copeland A."/>
            <person name="Grisel N."/>
            <person name="Haridas S."/>
            <person name="Kipfer T."/>
            <person name="LaButti K."/>
            <person name="Lindquist E."/>
            <person name="Lipzen A."/>
            <person name="Maire R."/>
            <person name="Meier B."/>
            <person name="Mihaltcheva S."/>
            <person name="Molinier V."/>
            <person name="Murat C."/>
            <person name="Poggeler S."/>
            <person name="Quandt C.A."/>
            <person name="Sperisen C."/>
            <person name="Tritt A."/>
            <person name="Tisserant E."/>
            <person name="Crous P.W."/>
            <person name="Henrissat B."/>
            <person name="Nehls U."/>
            <person name="Egli S."/>
            <person name="Spatafora J.W."/>
            <person name="Grigoriev I.V."/>
            <person name="Martin F.M."/>
        </authorList>
    </citation>
    <scope>NUCLEOTIDE SEQUENCE [LARGE SCALE GENOMIC DNA]</scope>
    <source>
        <strain evidence="5 6">CBS 459.81</strain>
    </source>
</reference>
<evidence type="ECO:0000256" key="2">
    <source>
        <dbReference type="SAM" id="SignalP"/>
    </source>
</evidence>
<dbReference type="Gene3D" id="3.30.830.10">
    <property type="entry name" value="Metalloenzyme, LuxS/M16 peptidase-like"/>
    <property type="match status" value="4"/>
</dbReference>
<feature type="signal peptide" evidence="2">
    <location>
        <begin position="1"/>
        <end position="16"/>
    </location>
</feature>
<proteinExistence type="predicted"/>
<evidence type="ECO:0000256" key="1">
    <source>
        <dbReference type="SAM" id="MobiDB-lite"/>
    </source>
</evidence>
<evidence type="ECO:0000313" key="5">
    <source>
        <dbReference type="EMBL" id="OCK75916.1"/>
    </source>
</evidence>
<evidence type="ECO:0000313" key="6">
    <source>
        <dbReference type="Proteomes" id="UP000250266"/>
    </source>
</evidence>
<dbReference type="InterPro" id="IPR011249">
    <property type="entry name" value="Metalloenz_LuxS/M16"/>
</dbReference>
<feature type="compositionally biased region" description="Acidic residues" evidence="1">
    <location>
        <begin position="1061"/>
        <end position="1095"/>
    </location>
</feature>
<dbReference type="Proteomes" id="UP000250266">
    <property type="component" value="Unassembled WGS sequence"/>
</dbReference>
<dbReference type="AlphaFoldDB" id="A0A8E2E1Z9"/>
<dbReference type="GO" id="GO:0046872">
    <property type="term" value="F:metal ion binding"/>
    <property type="evidence" value="ECO:0007669"/>
    <property type="project" value="InterPro"/>
</dbReference>
<dbReference type="FunFam" id="3.30.830.10:FF:000015">
    <property type="entry name" value="Putative zinc metalloprotease"/>
    <property type="match status" value="1"/>
</dbReference>
<keyword evidence="2" id="KW-0732">Signal</keyword>
<dbReference type="PANTHER" id="PTHR43016">
    <property type="entry name" value="PRESEQUENCE PROTEASE"/>
    <property type="match status" value="1"/>
</dbReference>
<evidence type="ECO:0000259" key="3">
    <source>
        <dbReference type="Pfam" id="PF00675"/>
    </source>
</evidence>
<dbReference type="PANTHER" id="PTHR43016:SF16">
    <property type="entry name" value="METALLOPROTEASE, PUTATIVE (AFU_ORTHOLOGUE AFUA_4G07610)-RELATED"/>
    <property type="match status" value="1"/>
</dbReference>
<organism evidence="5 6">
    <name type="scientific">Lepidopterella palustris CBS 459.81</name>
    <dbReference type="NCBI Taxonomy" id="1314670"/>
    <lineage>
        <taxon>Eukaryota</taxon>
        <taxon>Fungi</taxon>
        <taxon>Dikarya</taxon>
        <taxon>Ascomycota</taxon>
        <taxon>Pezizomycotina</taxon>
        <taxon>Dothideomycetes</taxon>
        <taxon>Pleosporomycetidae</taxon>
        <taxon>Mytilinidiales</taxon>
        <taxon>Argynnaceae</taxon>
        <taxon>Lepidopterella</taxon>
    </lineage>
</organism>
<dbReference type="FunFam" id="3.30.830.10:FF:000031">
    <property type="entry name" value="Putative zinc metalloprotease"/>
    <property type="match status" value="1"/>
</dbReference>
<sequence>MHLKAFILRLSLVVLTTRWDTVQKLVKHTGPDPLSATIMPGTKLKPSHFKKIQNFKADYTPAEFTQYESERTGMRVSVVDRKGPKVHGYFALATEIHDDSGAPHTLEHLCFMGSRNYPYKGVLDKIATRSYSTTNAWTATDHTAYTLDTAGWEGFAQILPIYLDHVILPTLTDAGCYTEVHHVDGSGNDAGVVYSEMQGVQNTQSELMELQARRHLYPEGNGFRYETGGMMEQLRVLTAERIREFHRDMYQPKNLRLVLIGEVDHANLLEILDDYENSILDQVPSLQAPFKRPWVESNKTPPLSKTIIDTVEFPEEDESTGEVLIGFFGPECTNSIQENAMDALLIYLAESTVSVLVNTLVEKEHLASSVQHYKEMRLDTVIWFQLSGVDTDKLAIVEKRFFEVLREAAAKPLDMAYLKDCLDRFERQVKYGTETANNVFAGPIIEDHLFGNRDGSNLIESLATLQVFVELNKWTDLDWRKFMSHWLSDAHHVSILGVPSAKLAKKLKEDEQARVKAQQESLGEEGLKEKARRLQEAMAENGKEIPKEVLEKFRVPAMDSIHFFETITARSGLAKSMGPIKNNIQDIVDKDEMNGQFPLFIHFEHIPTNFVHFTLVLCTGLVPTEIKPLLSVYMNNFFTTPIIRDGKRIEFEQVVTEMEQDTILYRVDTGAPVGNSELITIKFVVEPDKFETIVKWLRDLLLNSIFDEERLSTTITKLLADIPEEKRDGNTMLYAVDNMIHYAPSSSGRAQNTLSKALYLKRTLRLLKSDPQKVISQMEKVRSSLVRFENMRILMIANLETVFKPVQTFSILSNALNTSAPLQALDSRAANLSDAGRNPGSLAYIIPMSTIDSSYLCLVGRGPDSFQHPDLPALMVALAYLEAVEGPLWTSVRGTGLAYGTGFARSDDTGHLRFRVYRSPDSFKAYLAARAVVEDFISGARAIEQMALEGAVSSIVLEIVERQETMSSAANQGFVNLVVRGVEKKWDEVRLKEIAGVGGEEIRRVLREYVLPVFMPGRGNLLVACAGIMQEDLKKNFEEVGFKPQIQPLSFFQDDYGLSLGDEEEVEADDDEDDDDYEDMDEDGYGDEEEDEVKA</sequence>
<protein>
    <recommendedName>
        <fullName evidence="7">Zinc metalloprotease</fullName>
    </recommendedName>
</protein>
<dbReference type="Pfam" id="PF00675">
    <property type="entry name" value="Peptidase_M16"/>
    <property type="match status" value="1"/>
</dbReference>
<evidence type="ECO:0008006" key="7">
    <source>
        <dbReference type="Google" id="ProtNLM"/>
    </source>
</evidence>
<feature type="region of interest" description="Disordered" evidence="1">
    <location>
        <begin position="1060"/>
        <end position="1095"/>
    </location>
</feature>
<dbReference type="SUPFAM" id="SSF63411">
    <property type="entry name" value="LuxS/MPP-like metallohydrolase"/>
    <property type="match status" value="4"/>
</dbReference>
<feature type="domain" description="Peptidase M16 C-terminal" evidence="4">
    <location>
        <begin position="237"/>
        <end position="420"/>
    </location>
</feature>
<accession>A0A8E2E1Z9</accession>